<name>A0A8C5CL58_GADMO</name>
<proteinExistence type="predicted"/>
<dbReference type="AlphaFoldDB" id="A0A8C5CL58"/>
<evidence type="ECO:0000313" key="2">
    <source>
        <dbReference type="Proteomes" id="UP000694546"/>
    </source>
</evidence>
<accession>A0A8C5CL58</accession>
<dbReference type="Ensembl" id="ENSGMOT00000057054.1">
    <property type="protein sequence ID" value="ENSGMOP00000062595.1"/>
    <property type="gene ID" value="ENSGMOG00000026908.1"/>
</dbReference>
<evidence type="ECO:0000313" key="1">
    <source>
        <dbReference type="Ensembl" id="ENSGMOP00000062595.1"/>
    </source>
</evidence>
<reference evidence="1" key="1">
    <citation type="submission" date="2025-08" db="UniProtKB">
        <authorList>
            <consortium name="Ensembl"/>
        </authorList>
    </citation>
    <scope>IDENTIFICATION</scope>
</reference>
<reference evidence="1" key="2">
    <citation type="submission" date="2025-09" db="UniProtKB">
        <authorList>
            <consortium name="Ensembl"/>
        </authorList>
    </citation>
    <scope>IDENTIFICATION</scope>
</reference>
<dbReference type="GeneTree" id="ENSGT00990000204584"/>
<dbReference type="PANTHER" id="PTHR33198:SF20">
    <property type="entry name" value="RETROTRANSPOSON GAG DOMAIN-CONTAINING PROTEIN"/>
    <property type="match status" value="1"/>
</dbReference>
<protein>
    <submittedName>
        <fullName evidence="1">Uncharacterized protein</fullName>
    </submittedName>
</protein>
<dbReference type="Proteomes" id="UP000694546">
    <property type="component" value="Chromosome 5"/>
</dbReference>
<keyword evidence="2" id="KW-1185">Reference proteome</keyword>
<sequence>SQRPPRLCEREPPVPWIRWLESFETYLAALGLEDASDPQRRALLVHCLGTEGQRIFRTLGQAKKYREATKLLKAHFAAPQTVILRRIIFRQRRQKAGESVQHYIADLCSLAVFCKFGEMEQEMIRDQLAEHAAHPKIQEKLIMSPDDLTLKKALEIALQIEKTQTQGLTTHPTHVASHVAVVATVDPLPT</sequence>
<dbReference type="OMA" id="GAMENEM"/>
<organism evidence="1 2">
    <name type="scientific">Gadus morhua</name>
    <name type="common">Atlantic cod</name>
    <dbReference type="NCBI Taxonomy" id="8049"/>
    <lineage>
        <taxon>Eukaryota</taxon>
        <taxon>Metazoa</taxon>
        <taxon>Chordata</taxon>
        <taxon>Craniata</taxon>
        <taxon>Vertebrata</taxon>
        <taxon>Euteleostomi</taxon>
        <taxon>Actinopterygii</taxon>
        <taxon>Neopterygii</taxon>
        <taxon>Teleostei</taxon>
        <taxon>Neoteleostei</taxon>
        <taxon>Acanthomorphata</taxon>
        <taxon>Zeiogadaria</taxon>
        <taxon>Gadariae</taxon>
        <taxon>Gadiformes</taxon>
        <taxon>Gadoidei</taxon>
        <taxon>Gadidae</taxon>
        <taxon>Gadus</taxon>
    </lineage>
</organism>
<dbReference type="PANTHER" id="PTHR33198">
    <property type="entry name" value="ANK_REP_REGION DOMAIN-CONTAINING PROTEIN-RELATED"/>
    <property type="match status" value="1"/>
</dbReference>